<proteinExistence type="predicted"/>
<reference evidence="1" key="1">
    <citation type="submission" date="2022-06" db="EMBL/GenBank/DDBJ databases">
        <title>The First Complete Genome of the Simian Malaria Parasite Plasmodium brasilianum.</title>
        <authorList>
            <person name="Bajic M."/>
            <person name="Ravishankar S."/>
        </authorList>
    </citation>
    <scope>NUCLEOTIDE SEQUENCE</scope>
    <source>
        <strain evidence="1">Bolivian I</strain>
    </source>
</reference>
<organism evidence="1 2">
    <name type="scientific">Plasmodium brasilianum</name>
    <dbReference type="NCBI Taxonomy" id="5824"/>
    <lineage>
        <taxon>Eukaryota</taxon>
        <taxon>Sar</taxon>
        <taxon>Alveolata</taxon>
        <taxon>Apicomplexa</taxon>
        <taxon>Aconoidasida</taxon>
        <taxon>Haemosporida</taxon>
        <taxon>Plasmodiidae</taxon>
        <taxon>Plasmodium</taxon>
        <taxon>Plasmodium (Plasmodium)</taxon>
    </lineage>
</organism>
<evidence type="ECO:0000313" key="1">
    <source>
        <dbReference type="EMBL" id="KAI4838476.1"/>
    </source>
</evidence>
<accession>A0ACB9YB03</accession>
<gene>
    <name evidence="1" type="ORF">MKS88_002956</name>
</gene>
<evidence type="ECO:0000313" key="2">
    <source>
        <dbReference type="Proteomes" id="UP001056978"/>
    </source>
</evidence>
<sequence length="1887" mass="221915">MDKISKRKIRDDTINDDEYENNNKKKKKKSKIEKKSVNEKFNSSLNIQNNVFIKIINENKKRFESSGNNENVYRKLKANIISLNVSNVLMEHYGSFIYYEKNKIDFLLPELDNIINSSNIDLLKELCKLSFYPIYNETLSKRITEWLIKDRNQNKNIKDDNENINMSYLFSLNILLTYLIYKNDDYSNYSCLIYLNLLQVYLNLKKIKKNNKVMQAHKGWMQNDKKRLQFRLFTLKGILKRFLFCSFYFNDKEIAKIKKIDNECAINEEELEVLKCIFMSLHDSLEYMDISNLLNINDKNCIFELIKFFLDLVKRPLMHSLHILCINYLIKIVKKCYDFQFCYNINVELYDIGPHVNIFVKIVNLIFAKILSILKDIKNDENTYCIDEINNINSLIVLFFTNVINSCIRIIIPQVLFNDKLKHSYLLTNEKKNDKDGNTKDEEDFEDKVVANACNPMFSFIEIFIINNGDRHEKNMFIDLIKILVKECRKIERKYNIMKIIDDDMTMYIKGNDNKKKQDNLVDKNYVKIRKISKKRIDSSASFNLSDEYSSSVYSETEGEDFNDSDSNDADSNDADSNDADGSDADGNDADGNDADGNHTDGNDAYNGGSKDNEKDIGKGIKDNESANEECQEEAEKGKEKEEGERHEKAKKERKKKVVLNQIKNKRKSAIIVDNKKYIITYESVMVRYLNILLKYFNCEKYQIRNIILDLFLALIKKKKTSKNEYIFQNLFKLFLERLEDPNMIVKAKALSILVILTNRKYHNNILVYKFIFNKTREKINMYKIISSNIYSHRSNIRKLTIQYIEAIFETLISRKLSYKIFLIFISNYLYSLSLDAMSSVRRQVLLTVNNLFIIASEDIYIAKIWLSIIFSAITDIEETIKDEAISIFLNTFIKSSFQCTIFNTSEKKIKQILEKNKLSYFKIDTHADGNTDGLPSPNVVYEFEENENMHKIINSSFHDNVKNRGKCIHEQDEFVEGNQPFVRTFRPSVHRTTQHSTSNKMSNNSFTKNIAVEIKGKIKSEKKEKEEYDKNNDGVLLLINIWKRYIDKDLNNLFLTILKVMTKYDLLYFNMIIFCLKKKKNNMLDHFIHILNTFVYNMRYFSIRMCNTFILDFIIQLSKHYQNKINIDHILFLLNRCYKIYLMSINEVGNYTEIGEASPSNNDKSNNKNASRGDDYNGKKNEMKTHVEETNIVNQRKREAHKENELAINMVPSEQTDMDLVSDEILRKEDLMYEMNVCSMGVIKNIMLKLFTILYNLLDNINELNEDFLQKLEYTIFHFNCPLCFIYIILNILIKKKKNVNDFIDKLKGKIIFFFNNIETLPYNTVFCNVLVTFIFLIDHFRKSDSSFLATACHKLRRVYDNTANDGISERSVGNVAVGVDSVDKGTGSARERRNDCGSGDCSEEFFEDRCNIMVKNCIYLTLSVLLIDKGVPIRNELFSNFERDLKNSNTSMSILNNLIILTYYMVINFGSSCNKFVFILLRFFKHENSFIRYLSFYMLSKLISEDYVKFNNQFFFGFLYLLADKNEVIRKQSLSVYKHILLMYNKTNLINHIIEFIFVLNNFFNFKLSKHLSNIGNSFEIKNEQDRHMIYSLILENLKNSEKFSLQQKLINEYLIQYVYNYDNYYFSEDNLNEKRNNKRSVIPLNNEDNESAVLLDVLNILSSKLMKIKIKKDFAKLEEKNKNMKIKNVENSVKVLNDLMKNILKKNTLPILLSLRSIMLKDKSFFFKYMNDLIIYLCLDFKDSLDDLIPDIHVKNEIQNDCQNFVHVDAIHLHTEQADIFNKSSTSSSGGSNRRGNISNNNSSANVHINFFELSLNQMTEQREERHREELLEKKREKEKQKGKRTDLYYLHDNSSSDYDEVTDVLHGIHNGEENTSKKKKKRK</sequence>
<dbReference type="EMBL" id="CM043777">
    <property type="protein sequence ID" value="KAI4838476.1"/>
    <property type="molecule type" value="Genomic_DNA"/>
</dbReference>
<comment type="caution">
    <text evidence="1">The sequence shown here is derived from an EMBL/GenBank/DDBJ whole genome shotgun (WGS) entry which is preliminary data.</text>
</comment>
<keyword evidence="2" id="KW-1185">Reference proteome</keyword>
<name>A0ACB9YB03_PLABR</name>
<protein>
    <submittedName>
        <fullName evidence="1">Condensin-2 complex subunit D3</fullName>
    </submittedName>
</protein>
<dbReference type="Proteomes" id="UP001056978">
    <property type="component" value="Chromosome 9"/>
</dbReference>